<feature type="binding site" evidence="8">
    <location>
        <begin position="191"/>
        <end position="195"/>
    </location>
    <ligand>
        <name>ATP</name>
        <dbReference type="ChEBI" id="CHEBI:30616"/>
    </ligand>
</feature>
<evidence type="ECO:0000256" key="1">
    <source>
        <dbReference type="ARBA" id="ARBA00005594"/>
    </source>
</evidence>
<dbReference type="eggNOG" id="COG0180">
    <property type="taxonomic scope" value="Bacteria"/>
</dbReference>
<comment type="function">
    <text evidence="8">Catalyzes the attachment of tryptophan to tRNA(Trp).</text>
</comment>
<name>A0A0M1VY56_FUSVC</name>
<feature type="binding site" evidence="8">
    <location>
        <position position="184"/>
    </location>
    <ligand>
        <name>ATP</name>
        <dbReference type="ChEBI" id="CHEBI:30616"/>
    </ligand>
</feature>
<dbReference type="InterPro" id="IPR014729">
    <property type="entry name" value="Rossmann-like_a/b/a_fold"/>
</dbReference>
<dbReference type="RefSeq" id="WP_005892929.1">
    <property type="nucleotide sequence ID" value="NZ_KQ235734.1"/>
</dbReference>
<dbReference type="Gene3D" id="3.40.50.620">
    <property type="entry name" value="HUPs"/>
    <property type="match status" value="1"/>
</dbReference>
<dbReference type="GO" id="GO:0006436">
    <property type="term" value="P:tryptophanyl-tRNA aminoacylation"/>
    <property type="evidence" value="ECO:0007669"/>
    <property type="project" value="UniProtKB-UniRule"/>
</dbReference>
<dbReference type="PRINTS" id="PR01039">
    <property type="entry name" value="TRNASYNTHTRP"/>
</dbReference>
<dbReference type="Proteomes" id="UP000004925">
    <property type="component" value="Unassembled WGS sequence"/>
</dbReference>
<evidence type="ECO:0000256" key="5">
    <source>
        <dbReference type="ARBA" id="ARBA00022917"/>
    </source>
</evidence>
<evidence type="ECO:0000256" key="9">
    <source>
        <dbReference type="RuleBase" id="RU363036"/>
    </source>
</evidence>
<feature type="binding site" evidence="8">
    <location>
        <position position="132"/>
    </location>
    <ligand>
        <name>L-tryptophan</name>
        <dbReference type="ChEBI" id="CHEBI:57912"/>
    </ligand>
</feature>
<dbReference type="AlphaFoldDB" id="A0A0M1VY56"/>
<comment type="catalytic activity">
    <reaction evidence="7 8">
        <text>tRNA(Trp) + L-tryptophan + ATP = L-tryptophyl-tRNA(Trp) + AMP + diphosphate + H(+)</text>
        <dbReference type="Rhea" id="RHEA:24080"/>
        <dbReference type="Rhea" id="RHEA-COMP:9671"/>
        <dbReference type="Rhea" id="RHEA-COMP:9705"/>
        <dbReference type="ChEBI" id="CHEBI:15378"/>
        <dbReference type="ChEBI" id="CHEBI:30616"/>
        <dbReference type="ChEBI" id="CHEBI:33019"/>
        <dbReference type="ChEBI" id="CHEBI:57912"/>
        <dbReference type="ChEBI" id="CHEBI:78442"/>
        <dbReference type="ChEBI" id="CHEBI:78535"/>
        <dbReference type="ChEBI" id="CHEBI:456215"/>
        <dbReference type="EC" id="6.1.1.2"/>
    </reaction>
</comment>
<gene>
    <name evidence="8" type="primary">trpS</name>
    <name evidence="10" type="ORF">FSCG_02079</name>
</gene>
<proteinExistence type="inferred from homology"/>
<evidence type="ECO:0000256" key="3">
    <source>
        <dbReference type="ARBA" id="ARBA00022741"/>
    </source>
</evidence>
<dbReference type="InterPro" id="IPR002306">
    <property type="entry name" value="Trp-tRNA-ligase"/>
</dbReference>
<dbReference type="FunFam" id="1.10.240.10:FF:000005">
    <property type="entry name" value="Tryptophan--tRNA ligase"/>
    <property type="match status" value="1"/>
</dbReference>
<dbReference type="PROSITE" id="PS00178">
    <property type="entry name" value="AA_TRNA_LIGASE_I"/>
    <property type="match status" value="1"/>
</dbReference>
<keyword evidence="4 8" id="KW-0067">ATP-binding</keyword>
<evidence type="ECO:0000313" key="10">
    <source>
        <dbReference type="EMBL" id="EEO41366.1"/>
    </source>
</evidence>
<dbReference type="Gene3D" id="1.10.240.10">
    <property type="entry name" value="Tyrosyl-Transfer RNA Synthetase"/>
    <property type="match status" value="1"/>
</dbReference>
<keyword evidence="2 8" id="KW-0436">Ligase</keyword>
<comment type="caution">
    <text evidence="10">The sequence shown here is derived from an EMBL/GenBank/DDBJ whole genome shotgun (WGS) entry which is preliminary data.</text>
</comment>
<feature type="binding site" evidence="8">
    <location>
        <begin position="144"/>
        <end position="146"/>
    </location>
    <ligand>
        <name>ATP</name>
        <dbReference type="ChEBI" id="CHEBI:30616"/>
    </ligand>
</feature>
<evidence type="ECO:0000256" key="6">
    <source>
        <dbReference type="ARBA" id="ARBA00023146"/>
    </source>
</evidence>
<dbReference type="NCBIfam" id="TIGR00233">
    <property type="entry name" value="trpS"/>
    <property type="match status" value="1"/>
</dbReference>
<feature type="short sequence motif" description="'HIGH' region" evidence="8">
    <location>
        <begin position="10"/>
        <end position="18"/>
    </location>
</feature>
<comment type="subunit">
    <text evidence="8">Homodimer.</text>
</comment>
<dbReference type="EC" id="6.1.1.2" evidence="8"/>
<dbReference type="EMBL" id="ACDE02000006">
    <property type="protein sequence ID" value="EEO41366.1"/>
    <property type="molecule type" value="Genomic_DNA"/>
</dbReference>
<dbReference type="GO" id="GO:0004830">
    <property type="term" value="F:tryptophan-tRNA ligase activity"/>
    <property type="evidence" value="ECO:0007669"/>
    <property type="project" value="UniProtKB-UniRule"/>
</dbReference>
<evidence type="ECO:0000256" key="8">
    <source>
        <dbReference type="HAMAP-Rule" id="MF_00140"/>
    </source>
</evidence>
<dbReference type="HAMAP" id="MF_00140_B">
    <property type="entry name" value="Trp_tRNA_synth_B"/>
    <property type="match status" value="1"/>
</dbReference>
<comment type="subcellular location">
    <subcellularLocation>
        <location evidence="8">Cytoplasm</location>
    </subcellularLocation>
</comment>
<dbReference type="Pfam" id="PF00579">
    <property type="entry name" value="tRNA-synt_1b"/>
    <property type="match status" value="1"/>
</dbReference>
<dbReference type="CDD" id="cd00806">
    <property type="entry name" value="TrpRS_core"/>
    <property type="match status" value="1"/>
</dbReference>
<protein>
    <recommendedName>
        <fullName evidence="8">Tryptophan--tRNA ligase</fullName>
        <ecNumber evidence="8">6.1.1.2</ecNumber>
    </recommendedName>
    <alternativeName>
        <fullName evidence="8">Tryptophanyl-tRNA synthetase</fullName>
        <shortName evidence="8">TrpRS</shortName>
    </alternativeName>
</protein>
<keyword evidence="8" id="KW-0963">Cytoplasm</keyword>
<dbReference type="PANTHER" id="PTHR43766:SF1">
    <property type="entry name" value="TRYPTOPHAN--TRNA LIGASE, MITOCHONDRIAL"/>
    <property type="match status" value="1"/>
</dbReference>
<dbReference type="GO" id="GO:0005524">
    <property type="term" value="F:ATP binding"/>
    <property type="evidence" value="ECO:0007669"/>
    <property type="project" value="UniProtKB-UniRule"/>
</dbReference>
<sequence length="325" mass="36793">MKRSLSGIQPSGILHIGNYFGAMKQFVDLQDNYDGFYFIADYHSLTSLTKAEILKENTYNIVLDYLAVGLDPNKSTIFLQSNVPEHTELTWLLSNITPVGLLERGHSYKDKIAKGIPSNTGLLTYPVLMAADILIYDTDVVPVGKDQKQHLEMTRDIAMKFNQQYEVEFFKLPEPFILDDSAIVPGTDGQKMSKSYNNTINMFATKKKLKEQVMSIVTDSTPLEEPKNPDNNISKIYALFNNIDKQNELKDKFLAGNFGYGHAKTELLNSILEYFGKAREKREELEKDIDYVKDVLNEGSKKARAIAIEKIKKAKEIVGLIGNIY</sequence>
<keyword evidence="6 8" id="KW-0030">Aminoacyl-tRNA synthetase</keyword>
<dbReference type="InterPro" id="IPR050203">
    <property type="entry name" value="Trp-tRNA_synthetase"/>
</dbReference>
<evidence type="ECO:0000256" key="4">
    <source>
        <dbReference type="ARBA" id="ARBA00022840"/>
    </source>
</evidence>
<dbReference type="InterPro" id="IPR024109">
    <property type="entry name" value="Trp-tRNA-ligase_bac-type"/>
</dbReference>
<organism evidence="10 11">
    <name type="scientific">Fusobacterium vincentii 4_1_13</name>
    <dbReference type="NCBI Taxonomy" id="469606"/>
    <lineage>
        <taxon>Bacteria</taxon>
        <taxon>Fusobacteriati</taxon>
        <taxon>Fusobacteriota</taxon>
        <taxon>Fusobacteriia</taxon>
        <taxon>Fusobacteriales</taxon>
        <taxon>Fusobacteriaceae</taxon>
        <taxon>Fusobacterium</taxon>
    </lineage>
</organism>
<dbReference type="GO" id="GO:0005829">
    <property type="term" value="C:cytosol"/>
    <property type="evidence" value="ECO:0007669"/>
    <property type="project" value="TreeGrafter"/>
</dbReference>
<dbReference type="PANTHER" id="PTHR43766">
    <property type="entry name" value="TRYPTOPHAN--TRNA LIGASE, MITOCHONDRIAL"/>
    <property type="match status" value="1"/>
</dbReference>
<evidence type="ECO:0000256" key="7">
    <source>
        <dbReference type="ARBA" id="ARBA00049929"/>
    </source>
</evidence>
<feature type="binding site" evidence="8">
    <location>
        <begin position="9"/>
        <end position="11"/>
    </location>
    <ligand>
        <name>ATP</name>
        <dbReference type="ChEBI" id="CHEBI:30616"/>
    </ligand>
</feature>
<comment type="similarity">
    <text evidence="1 8 9">Belongs to the class-I aminoacyl-tRNA synthetase family.</text>
</comment>
<keyword evidence="3 8" id="KW-0547">Nucleotide-binding</keyword>
<evidence type="ECO:0000256" key="2">
    <source>
        <dbReference type="ARBA" id="ARBA00022598"/>
    </source>
</evidence>
<accession>A0A0M1VY56</accession>
<feature type="binding site" evidence="8">
    <location>
        <begin position="17"/>
        <end position="18"/>
    </location>
    <ligand>
        <name>ATP</name>
        <dbReference type="ChEBI" id="CHEBI:30616"/>
    </ligand>
</feature>
<dbReference type="HOGENOM" id="CLU_029244_5_0_0"/>
<dbReference type="InterPro" id="IPR002305">
    <property type="entry name" value="aa-tRNA-synth_Ic"/>
</dbReference>
<dbReference type="SUPFAM" id="SSF52374">
    <property type="entry name" value="Nucleotidylyl transferase"/>
    <property type="match status" value="1"/>
</dbReference>
<feature type="short sequence motif" description="'KMSKS' region" evidence="8">
    <location>
        <begin position="191"/>
        <end position="195"/>
    </location>
</feature>
<keyword evidence="5 8" id="KW-0648">Protein biosynthesis</keyword>
<evidence type="ECO:0000313" key="11">
    <source>
        <dbReference type="Proteomes" id="UP000004925"/>
    </source>
</evidence>
<reference evidence="10 11" key="1">
    <citation type="submission" date="2011-10" db="EMBL/GenBank/DDBJ databases">
        <title>The Genome Sequence of Fusobacterium sp. 4_1_13.</title>
        <authorList>
            <consortium name="The Broad Institute Genome Sequencing Platform"/>
            <person name="Earl A."/>
            <person name="Ward D."/>
            <person name="Feldgarden M."/>
            <person name="Gevers D."/>
            <person name="Strauss J."/>
            <person name="Ambrose C."/>
            <person name="Allen-Vercoe E."/>
            <person name="Young S.K."/>
            <person name="Zeng Q."/>
            <person name="Gargeya S."/>
            <person name="Fitzgerald M."/>
            <person name="Haas B."/>
            <person name="Abouelleil A."/>
            <person name="Alvarado L."/>
            <person name="Arachchi H.M."/>
            <person name="Berlin A."/>
            <person name="Brown A."/>
            <person name="Chapman S.B."/>
            <person name="Chen Z."/>
            <person name="Dunbar C."/>
            <person name="Freedman E."/>
            <person name="Gearin G."/>
            <person name="Goldberg J."/>
            <person name="Griggs A."/>
            <person name="Gujja S."/>
            <person name="Heiman D."/>
            <person name="Howarth C."/>
            <person name="Larson L."/>
            <person name="Lui A."/>
            <person name="MacDonald P.J."/>
            <person name="Montmayeur A."/>
            <person name="Murphy C."/>
            <person name="Neiman D."/>
            <person name="Pearson M."/>
            <person name="Priest M."/>
            <person name="Roberts A."/>
            <person name="Saif S."/>
            <person name="Shea T."/>
            <person name="Shenoy N."/>
            <person name="Sisk P."/>
            <person name="Stolte C."/>
            <person name="Sykes S."/>
            <person name="Wortman J."/>
            <person name="Nusbaum C."/>
            <person name="Birren B."/>
        </authorList>
    </citation>
    <scope>NUCLEOTIDE SEQUENCE [LARGE SCALE GENOMIC DNA]</scope>
    <source>
        <strain evidence="10 11">4_1_13</strain>
    </source>
</reference>
<dbReference type="InterPro" id="IPR001412">
    <property type="entry name" value="aa-tRNA-synth_I_CS"/>
</dbReference>